<feature type="region of interest" description="Disordered" evidence="4">
    <location>
        <begin position="566"/>
        <end position="626"/>
    </location>
</feature>
<evidence type="ECO:0000256" key="3">
    <source>
        <dbReference type="PROSITE-ProRule" id="PRU01379"/>
    </source>
</evidence>
<feature type="domain" description="Peptidase M14" evidence="5">
    <location>
        <begin position="277"/>
        <end position="535"/>
    </location>
</feature>
<dbReference type="Gene3D" id="3.40.630.10">
    <property type="entry name" value="Zn peptidases"/>
    <property type="match status" value="1"/>
</dbReference>
<feature type="compositionally biased region" description="Polar residues" evidence="4">
    <location>
        <begin position="716"/>
        <end position="732"/>
    </location>
</feature>
<keyword evidence="7" id="KW-1185">Reference proteome</keyword>
<evidence type="ECO:0000313" key="6">
    <source>
        <dbReference type="EMBL" id="CAG9329115.1"/>
    </source>
</evidence>
<protein>
    <recommendedName>
        <fullName evidence="5">Peptidase M14 domain-containing protein</fullName>
    </recommendedName>
</protein>
<evidence type="ECO:0000313" key="7">
    <source>
        <dbReference type="Proteomes" id="UP001162131"/>
    </source>
</evidence>
<dbReference type="Proteomes" id="UP001162131">
    <property type="component" value="Unassembled WGS sequence"/>
</dbReference>
<feature type="compositionally biased region" description="Acidic residues" evidence="4">
    <location>
        <begin position="609"/>
        <end position="626"/>
    </location>
</feature>
<name>A0AAU9JRX5_9CILI</name>
<gene>
    <name evidence="6" type="ORF">BSTOLATCC_MIC47945</name>
</gene>
<dbReference type="PANTHER" id="PTHR12756:SF11">
    <property type="entry name" value="CYTOSOLIC CARBOXYPEPTIDASE 1"/>
    <property type="match status" value="1"/>
</dbReference>
<dbReference type="PANTHER" id="PTHR12756">
    <property type="entry name" value="CYTOSOLIC CARBOXYPEPTIDASE"/>
    <property type="match status" value="1"/>
</dbReference>
<dbReference type="Pfam" id="PF00246">
    <property type="entry name" value="Peptidase_M14"/>
    <property type="match status" value="1"/>
</dbReference>
<feature type="compositionally biased region" description="Basic and acidic residues" evidence="4">
    <location>
        <begin position="566"/>
        <end position="578"/>
    </location>
</feature>
<feature type="active site" description="Proton donor/acceptor" evidence="3">
    <location>
        <position position="504"/>
    </location>
</feature>
<proteinExistence type="inferred from homology"/>
<comment type="caution">
    <text evidence="6">The sequence shown here is derived from an EMBL/GenBank/DDBJ whole genome shotgun (WGS) entry which is preliminary data.</text>
</comment>
<dbReference type="Gene3D" id="2.60.40.3120">
    <property type="match status" value="1"/>
</dbReference>
<comment type="cofactor">
    <cofactor evidence="1">
        <name>Zn(2+)</name>
        <dbReference type="ChEBI" id="CHEBI:29105"/>
    </cofactor>
</comment>
<dbReference type="SUPFAM" id="SSF53187">
    <property type="entry name" value="Zn-dependent exopeptidases"/>
    <property type="match status" value="1"/>
</dbReference>
<reference evidence="6" key="1">
    <citation type="submission" date="2021-09" db="EMBL/GenBank/DDBJ databases">
        <authorList>
            <consortium name="AG Swart"/>
            <person name="Singh M."/>
            <person name="Singh A."/>
            <person name="Seah K."/>
            <person name="Emmerich C."/>
        </authorList>
    </citation>
    <scope>NUCLEOTIDE SEQUENCE</scope>
    <source>
        <strain evidence="6">ATCC30299</strain>
    </source>
</reference>
<dbReference type="GO" id="GO:0004181">
    <property type="term" value="F:metallocarboxypeptidase activity"/>
    <property type="evidence" value="ECO:0007669"/>
    <property type="project" value="InterPro"/>
</dbReference>
<evidence type="ECO:0000256" key="4">
    <source>
        <dbReference type="SAM" id="MobiDB-lite"/>
    </source>
</evidence>
<dbReference type="EMBL" id="CAJZBQ010000047">
    <property type="protein sequence ID" value="CAG9329115.1"/>
    <property type="molecule type" value="Genomic_DNA"/>
</dbReference>
<dbReference type="InterPro" id="IPR000834">
    <property type="entry name" value="Peptidase_M14"/>
</dbReference>
<dbReference type="InterPro" id="IPR040626">
    <property type="entry name" value="Pepdidase_M14_N"/>
</dbReference>
<dbReference type="InterPro" id="IPR050821">
    <property type="entry name" value="Cytosolic_carboxypeptidase"/>
</dbReference>
<feature type="compositionally biased region" description="Basic and acidic residues" evidence="4">
    <location>
        <begin position="748"/>
        <end position="764"/>
    </location>
</feature>
<organism evidence="6 7">
    <name type="scientific">Blepharisma stoltei</name>
    <dbReference type="NCBI Taxonomy" id="1481888"/>
    <lineage>
        <taxon>Eukaryota</taxon>
        <taxon>Sar</taxon>
        <taxon>Alveolata</taxon>
        <taxon>Ciliophora</taxon>
        <taxon>Postciliodesmatophora</taxon>
        <taxon>Heterotrichea</taxon>
        <taxon>Heterotrichida</taxon>
        <taxon>Blepharismidae</taxon>
        <taxon>Blepharisma</taxon>
    </lineage>
</organism>
<feature type="region of interest" description="Disordered" evidence="4">
    <location>
        <begin position="684"/>
        <end position="770"/>
    </location>
</feature>
<comment type="similarity">
    <text evidence="2 3">Belongs to the peptidase M14 family.</text>
</comment>
<evidence type="ECO:0000256" key="1">
    <source>
        <dbReference type="ARBA" id="ARBA00001947"/>
    </source>
</evidence>
<evidence type="ECO:0000259" key="5">
    <source>
        <dbReference type="PROSITE" id="PS52035"/>
    </source>
</evidence>
<dbReference type="Pfam" id="PF18027">
    <property type="entry name" value="Pepdidase_M14_N"/>
    <property type="match status" value="1"/>
</dbReference>
<sequence>MTEFSEDSGFEHNSEDEVLVDVDEKTPTPLNFDFQLKEKVDSVIIPHIPLVESGHSLEPDMIFGWRPNSLLQNGPIPLSFTYDQIPAQNPIFNGYRPEDSLELNEAFSGLETYKFSINPRIKHAWELVKKSQTKPEGPPFTGMREGLPPSELEFSSKFECGNLDRVEKAKENEYDLYLRTDSNTYGHNQWYYFKVYNKSGMREVRFNIVNFSKRNSLYTQGMMPCIYREKTGWIKGGYDIVYTHSKVSRLTNNRHYYSLSFSFEFKDNDAVFFAYSIPYSYTKLCKLLKELEKCEFVRREMLCKSLGGVDTPILTITDFNNTYEKEFVFMTARVHPGETHGSWAMEGFLNFITGNSSKAKKLRKKVVFKIVPMLNIDGVIAGNTRCSLTGEDLNRSFQDPNPKLNPVIYSLKNKAIQRSLNKKLTFYFDLHAHSTKKGVFMYGPHYPLHSDKYYKIKVFPKLVSEITDMFRYYSCRFRNEAEKRKTARLVMWKELQLPCTYTIETSSHGYLDAERITHPFTEESLHKLGKYLGETLLEYIEIRDRDLEDQELRRFERLKKRNKLTESDEEKELRKEQEATETIPTAPQKKRTMADIINSIKDDLPYTESDSDSSDSEEDEYSVEREELEVETNKIILKAFRKVESLIESPLIIKSIQPKKKKADSKEKLAKHPMSSLAKYFSRAANSASKSNRRSIRFRAESAVPDLSPEDFGAQPSETRPASRNQDFSKFSYSRGLQKLKTKPADLSFDKKDMIKPKHNKDSKSLCLPDTTKKNIPYALRKEPERVFIPTYESIKSSSEPHEDIRRNSPLKLRYKISNDPIHPNQPLSFKKKAN</sequence>
<feature type="region of interest" description="Disordered" evidence="4">
    <location>
        <begin position="793"/>
        <end position="835"/>
    </location>
</feature>
<accession>A0AAU9JRX5</accession>
<dbReference type="PROSITE" id="PS52035">
    <property type="entry name" value="PEPTIDASE_M14"/>
    <property type="match status" value="1"/>
</dbReference>
<dbReference type="GO" id="GO:0006508">
    <property type="term" value="P:proteolysis"/>
    <property type="evidence" value="ECO:0007669"/>
    <property type="project" value="InterPro"/>
</dbReference>
<evidence type="ECO:0000256" key="2">
    <source>
        <dbReference type="ARBA" id="ARBA00005988"/>
    </source>
</evidence>
<dbReference type="GO" id="GO:0008270">
    <property type="term" value="F:zinc ion binding"/>
    <property type="evidence" value="ECO:0007669"/>
    <property type="project" value="InterPro"/>
</dbReference>
<dbReference type="AlphaFoldDB" id="A0AAU9JRX5"/>